<dbReference type="RefSeq" id="WP_189683148.1">
    <property type="nucleotide sequence ID" value="NZ_BNCJ01000052.1"/>
</dbReference>
<dbReference type="EMBL" id="BNCJ01000052">
    <property type="protein sequence ID" value="GHF76115.1"/>
    <property type="molecule type" value="Genomic_DNA"/>
</dbReference>
<dbReference type="Proteomes" id="UP000626220">
    <property type="component" value="Unassembled WGS sequence"/>
</dbReference>
<sequence>MTQSTFADFFGMSGHDADLISPIAIDYGLPFSVVAESAAANVLVHDDPRAHATVLNPMPKLSLSDVPFDVVDLLGALQRQPNSTRDRRIKRLVRQVQVQDCNSRTCASLARKLEELMLDWDWSKDVRVDLAQMVARLTDIAVYMEWTERCNGFCADIADRLLWDPRIIAGGFARLGVLSADDPRILLQETAMEPFSSVHVGVAVLEFLGEADNIIAMLGSLSGSPYDRAALSGRFSAAMAKAIDGCLLDSPDGLALLIEAARCAEGVGMNMHLTGVGKDETRDRFLALAAYVLHEYSRIAFDLHQGRGAKGRKARLTTPIQPFNMGCAPGRWLH</sequence>
<accession>A0A8J3H3Z9</accession>
<name>A0A8J3H3Z9_9RHOB</name>
<proteinExistence type="predicted"/>
<comment type="caution">
    <text evidence="1">The sequence shown here is derived from an EMBL/GenBank/DDBJ whole genome shotgun (WGS) entry which is preliminary data.</text>
</comment>
<gene>
    <name evidence="1" type="ORF">GCM10017056_53080</name>
</gene>
<dbReference type="AlphaFoldDB" id="A0A8J3H3Z9"/>
<evidence type="ECO:0000313" key="1">
    <source>
        <dbReference type="EMBL" id="GHF76115.1"/>
    </source>
</evidence>
<protein>
    <submittedName>
        <fullName evidence="1">Uncharacterized protein</fullName>
    </submittedName>
</protein>
<keyword evidence="2" id="KW-1185">Reference proteome</keyword>
<organism evidence="1 2">
    <name type="scientific">Seohaeicola zhoushanensis</name>
    <dbReference type="NCBI Taxonomy" id="1569283"/>
    <lineage>
        <taxon>Bacteria</taxon>
        <taxon>Pseudomonadati</taxon>
        <taxon>Pseudomonadota</taxon>
        <taxon>Alphaproteobacteria</taxon>
        <taxon>Rhodobacterales</taxon>
        <taxon>Roseobacteraceae</taxon>
        <taxon>Seohaeicola</taxon>
    </lineage>
</organism>
<reference evidence="1" key="1">
    <citation type="journal article" date="2014" name="Int. J. Syst. Evol. Microbiol.">
        <title>Complete genome sequence of Corynebacterium casei LMG S-19264T (=DSM 44701T), isolated from a smear-ripened cheese.</title>
        <authorList>
            <consortium name="US DOE Joint Genome Institute (JGI-PGF)"/>
            <person name="Walter F."/>
            <person name="Albersmeier A."/>
            <person name="Kalinowski J."/>
            <person name="Ruckert C."/>
        </authorList>
    </citation>
    <scope>NUCLEOTIDE SEQUENCE</scope>
    <source>
        <strain evidence="1">KCTC 42650</strain>
    </source>
</reference>
<evidence type="ECO:0000313" key="2">
    <source>
        <dbReference type="Proteomes" id="UP000626220"/>
    </source>
</evidence>
<reference evidence="1" key="2">
    <citation type="submission" date="2020-09" db="EMBL/GenBank/DDBJ databases">
        <authorList>
            <person name="Sun Q."/>
            <person name="Kim S."/>
        </authorList>
    </citation>
    <scope>NUCLEOTIDE SEQUENCE</scope>
    <source>
        <strain evidence="1">KCTC 42650</strain>
    </source>
</reference>